<dbReference type="Pfam" id="PF12836">
    <property type="entry name" value="HHH_3"/>
    <property type="match status" value="1"/>
</dbReference>
<keyword evidence="1" id="KW-1133">Transmembrane helix</keyword>
<dbReference type="SMART" id="SM00278">
    <property type="entry name" value="HhH1"/>
    <property type="match status" value="2"/>
</dbReference>
<dbReference type="SUPFAM" id="SSF47781">
    <property type="entry name" value="RuvA domain 2-like"/>
    <property type="match status" value="1"/>
</dbReference>
<accession>A0ABU0AWR1</accession>
<feature type="transmembrane region" description="Helical" evidence="1">
    <location>
        <begin position="6"/>
        <end position="23"/>
    </location>
</feature>
<dbReference type="Gene3D" id="3.10.20.600">
    <property type="match status" value="1"/>
</dbReference>
<dbReference type="SUPFAM" id="SSF142984">
    <property type="entry name" value="Nqo1 middle domain-like"/>
    <property type="match status" value="1"/>
</dbReference>
<dbReference type="EMBL" id="JAUSTN010000002">
    <property type="protein sequence ID" value="MDQ0274430.1"/>
    <property type="molecule type" value="Genomic_DNA"/>
</dbReference>
<dbReference type="InterPro" id="IPR010994">
    <property type="entry name" value="RuvA_2-like"/>
</dbReference>
<dbReference type="InterPro" id="IPR051675">
    <property type="entry name" value="Endo/Exo/Phosphatase_dom_1"/>
</dbReference>
<evidence type="ECO:0000313" key="4">
    <source>
        <dbReference type="Proteomes" id="UP001236559"/>
    </source>
</evidence>
<comment type="caution">
    <text evidence="3">The sequence shown here is derived from an EMBL/GenBank/DDBJ whole genome shotgun (WGS) entry which is preliminary data.</text>
</comment>
<evidence type="ECO:0000256" key="1">
    <source>
        <dbReference type="SAM" id="Phobius"/>
    </source>
</evidence>
<dbReference type="Proteomes" id="UP001236559">
    <property type="component" value="Unassembled WGS sequence"/>
</dbReference>
<feature type="domain" description="Helix-hairpin-helix DNA-binding motif class 1" evidence="2">
    <location>
        <begin position="162"/>
        <end position="181"/>
    </location>
</feature>
<dbReference type="Gene3D" id="1.10.150.320">
    <property type="entry name" value="Photosystem II 12 kDa extrinsic protein"/>
    <property type="match status" value="1"/>
</dbReference>
<protein>
    <submittedName>
        <fullName evidence="3">Competence protein ComEA</fullName>
    </submittedName>
</protein>
<dbReference type="InterPro" id="IPR019554">
    <property type="entry name" value="Soluble_ligand-bd"/>
</dbReference>
<name>A0ABU0AWR1_9FIRM</name>
<dbReference type="PANTHER" id="PTHR21180">
    <property type="entry name" value="ENDONUCLEASE/EXONUCLEASE/PHOSPHATASE FAMILY DOMAIN-CONTAINING PROTEIN 1"/>
    <property type="match status" value="1"/>
</dbReference>
<keyword evidence="1" id="KW-0812">Transmembrane</keyword>
<gene>
    <name evidence="3" type="ORF">J2S72_000438</name>
</gene>
<dbReference type="InterPro" id="IPR004509">
    <property type="entry name" value="Competence_ComEA_HhH"/>
</dbReference>
<dbReference type="RefSeq" id="WP_023055617.1">
    <property type="nucleotide sequence ID" value="NZ_JAUSTN010000002.1"/>
</dbReference>
<feature type="domain" description="Helix-hairpin-helix DNA-binding motif class 1" evidence="2">
    <location>
        <begin position="133"/>
        <end position="152"/>
    </location>
</feature>
<evidence type="ECO:0000259" key="2">
    <source>
        <dbReference type="SMART" id="SM00278"/>
    </source>
</evidence>
<evidence type="ECO:0000313" key="3">
    <source>
        <dbReference type="EMBL" id="MDQ0274430.1"/>
    </source>
</evidence>
<dbReference type="InterPro" id="IPR003583">
    <property type="entry name" value="Hlx-hairpin-Hlx_DNA-bd_motif"/>
</dbReference>
<keyword evidence="1" id="KW-0472">Membrane</keyword>
<dbReference type="PANTHER" id="PTHR21180:SF32">
    <property type="entry name" value="ENDONUCLEASE_EXONUCLEASE_PHOSPHATASE FAMILY DOMAIN-CONTAINING PROTEIN 1"/>
    <property type="match status" value="1"/>
</dbReference>
<organism evidence="3 4">
    <name type="scientific">Peptoniphilus koenoeneniae</name>
    <dbReference type="NCBI Taxonomy" id="507751"/>
    <lineage>
        <taxon>Bacteria</taxon>
        <taxon>Bacillati</taxon>
        <taxon>Bacillota</taxon>
        <taxon>Tissierellia</taxon>
        <taxon>Tissierellales</taxon>
        <taxon>Peptoniphilaceae</taxon>
        <taxon>Peptoniphilus</taxon>
    </lineage>
</organism>
<proteinExistence type="predicted"/>
<reference evidence="3 4" key="1">
    <citation type="submission" date="2023-07" db="EMBL/GenBank/DDBJ databases">
        <title>Genomic Encyclopedia of Type Strains, Phase IV (KMG-IV): sequencing the most valuable type-strain genomes for metagenomic binning, comparative biology and taxonomic classification.</title>
        <authorList>
            <person name="Goeker M."/>
        </authorList>
    </citation>
    <scope>NUCLEOTIDE SEQUENCE [LARGE SCALE GENOMIC DNA]</scope>
    <source>
        <strain evidence="3 4">DSM 22616</strain>
    </source>
</reference>
<sequence length="185" mass="21091">MKFSKVEFMILGLIILLTLGFFYKKYENKNLEMSQDSGKVLNSGTFDENKDSSIYVHISGRVKNPGLYEIQGDERLKDLIEKAGGPLEDADLNSLNLAQKLKDEEKIVVPSLIKEEGDEGEEKFIDINRADEEELQNIPGVGPKMAKKIINYRKNNYFTKIEDLKNLPGIGEKKFEEIKAYIIVK</sequence>
<dbReference type="Pfam" id="PF10531">
    <property type="entry name" value="SLBB"/>
    <property type="match status" value="1"/>
</dbReference>
<dbReference type="NCBIfam" id="TIGR00426">
    <property type="entry name" value="competence protein ComEA helix-hairpin-helix repeat region"/>
    <property type="match status" value="1"/>
</dbReference>
<keyword evidence="4" id="KW-1185">Reference proteome</keyword>